<feature type="transmembrane region" description="Helical" evidence="1">
    <location>
        <begin position="264"/>
        <end position="282"/>
    </location>
</feature>
<reference evidence="2 3" key="1">
    <citation type="journal article" date="2023" name="Antonie Van Leeuwenhoek">
        <title>Mesoterricola silvestris gen. nov., sp. nov., Mesoterricola sediminis sp. nov., Geothrix oryzae sp. nov., Geothrix edaphica sp. nov., Geothrix rubra sp. nov., and Geothrix limicola sp. nov., six novel members of Acidobacteriota isolated from soils.</title>
        <authorList>
            <person name="Itoh H."/>
            <person name="Sugisawa Y."/>
            <person name="Mise K."/>
            <person name="Xu Z."/>
            <person name="Kuniyasu M."/>
            <person name="Ushijima N."/>
            <person name="Kawano K."/>
            <person name="Kobayashi E."/>
            <person name="Shiratori Y."/>
            <person name="Masuda Y."/>
            <person name="Senoo K."/>
        </authorList>
    </citation>
    <scope>NUCLEOTIDE SEQUENCE [LARGE SCALE GENOMIC DNA]</scope>
    <source>
        <strain evidence="2 3">Red803</strain>
    </source>
</reference>
<feature type="transmembrane region" description="Helical" evidence="1">
    <location>
        <begin position="119"/>
        <end position="135"/>
    </location>
</feature>
<keyword evidence="1" id="KW-0812">Transmembrane</keyword>
<keyword evidence="1" id="KW-1133">Transmembrane helix</keyword>
<feature type="transmembrane region" description="Helical" evidence="1">
    <location>
        <begin position="213"/>
        <end position="234"/>
    </location>
</feature>
<dbReference type="EMBL" id="BSDD01000001">
    <property type="protein sequence ID" value="GLH68705.1"/>
    <property type="molecule type" value="Genomic_DNA"/>
</dbReference>
<sequence length="283" mass="29326">MPLPSFRGRTAAPVAGRDMGHRIEARESGAGTSTPARLLHYLWPVALGWTVATVAGRATGLPVSPAGRDLLLLGIGAAYSYDRLADPAEAASPALLALLRLGFVACAAGTLMLLPRMPVGTLALLPVLSTAVLAYRWAKAYPWVKALLVPLVWTWAGLALPLADGSWLGWRSLAHPVALPLFLLLAAGCLLCDVNDAARDRARGVRSLPVQVGVGRTLLVAALVAIVGAATGLAQGRLGLVADGLLLAALAACRPLLMLESWGPLAVDLALTLPGILILAHLV</sequence>
<comment type="caution">
    <text evidence="2">The sequence shown here is derived from an EMBL/GenBank/DDBJ whole genome shotgun (WGS) entry which is preliminary data.</text>
</comment>
<keyword evidence="1" id="KW-0472">Membrane</keyword>
<evidence type="ECO:0000313" key="2">
    <source>
        <dbReference type="EMBL" id="GLH68705.1"/>
    </source>
</evidence>
<accession>A0ABQ5Q3K9</accession>
<evidence type="ECO:0008006" key="4">
    <source>
        <dbReference type="Google" id="ProtNLM"/>
    </source>
</evidence>
<gene>
    <name evidence="2" type="ORF">GETHPA_02380</name>
</gene>
<keyword evidence="3" id="KW-1185">Reference proteome</keyword>
<name>A0ABQ5Q3K9_9BACT</name>
<proteinExistence type="predicted"/>
<feature type="transmembrane region" description="Helical" evidence="1">
    <location>
        <begin position="173"/>
        <end position="192"/>
    </location>
</feature>
<dbReference type="Proteomes" id="UP001165089">
    <property type="component" value="Unassembled WGS sequence"/>
</dbReference>
<feature type="transmembrane region" description="Helical" evidence="1">
    <location>
        <begin position="147"/>
        <end position="167"/>
    </location>
</feature>
<evidence type="ECO:0000256" key="1">
    <source>
        <dbReference type="SAM" id="Phobius"/>
    </source>
</evidence>
<evidence type="ECO:0000313" key="3">
    <source>
        <dbReference type="Proteomes" id="UP001165089"/>
    </source>
</evidence>
<protein>
    <recommendedName>
        <fullName evidence="4">Prenyltransferase</fullName>
    </recommendedName>
</protein>
<organism evidence="2 3">
    <name type="scientific">Geothrix rubra</name>
    <dbReference type="NCBI Taxonomy" id="2927977"/>
    <lineage>
        <taxon>Bacteria</taxon>
        <taxon>Pseudomonadati</taxon>
        <taxon>Acidobacteriota</taxon>
        <taxon>Holophagae</taxon>
        <taxon>Holophagales</taxon>
        <taxon>Holophagaceae</taxon>
        <taxon>Geothrix</taxon>
    </lineage>
</organism>